<dbReference type="GO" id="GO:0006310">
    <property type="term" value="P:DNA recombination"/>
    <property type="evidence" value="ECO:0007669"/>
    <property type="project" value="UniProtKB-KW"/>
</dbReference>
<dbReference type="Gene3D" id="1.10.150.130">
    <property type="match status" value="1"/>
</dbReference>
<name>H8H3D1_DEIGI</name>
<dbReference type="OrthoDB" id="9803188at2"/>
<proteinExistence type="predicted"/>
<dbReference type="Gene3D" id="1.10.443.10">
    <property type="entry name" value="Intergrase catalytic core"/>
    <property type="match status" value="1"/>
</dbReference>
<evidence type="ECO:0000256" key="4">
    <source>
        <dbReference type="PROSITE-ProRule" id="PRU01248"/>
    </source>
</evidence>
<dbReference type="PANTHER" id="PTHR30349:SF81">
    <property type="entry name" value="TYROSINE RECOMBINASE XERC"/>
    <property type="match status" value="1"/>
</dbReference>
<feature type="domain" description="Tyr recombinase" evidence="6">
    <location>
        <begin position="183"/>
        <end position="359"/>
    </location>
</feature>
<accession>H8H3D1</accession>
<dbReference type="InterPro" id="IPR044068">
    <property type="entry name" value="CB"/>
</dbReference>
<dbReference type="Pfam" id="PF00589">
    <property type="entry name" value="Phage_integrase"/>
    <property type="match status" value="1"/>
</dbReference>
<dbReference type="InterPro" id="IPR050090">
    <property type="entry name" value="Tyrosine_recombinase_XerCD"/>
</dbReference>
<evidence type="ECO:0000256" key="2">
    <source>
        <dbReference type="ARBA" id="ARBA00023125"/>
    </source>
</evidence>
<dbReference type="PROSITE" id="PS51900">
    <property type="entry name" value="CB"/>
    <property type="match status" value="1"/>
</dbReference>
<geneLocation type="plasmid" evidence="8 9">
    <name>P3</name>
</geneLocation>
<evidence type="ECO:0000259" key="7">
    <source>
        <dbReference type="PROSITE" id="PS51900"/>
    </source>
</evidence>
<dbReference type="Proteomes" id="UP000007575">
    <property type="component" value="Plasmid P3"/>
</dbReference>
<keyword evidence="3" id="KW-0233">DNA recombination</keyword>
<protein>
    <submittedName>
        <fullName evidence="8">Phage integrase family protein</fullName>
    </submittedName>
</protein>
<dbReference type="PROSITE" id="PS51898">
    <property type="entry name" value="TYR_RECOMBINASE"/>
    <property type="match status" value="1"/>
</dbReference>
<dbReference type="SUPFAM" id="SSF56349">
    <property type="entry name" value="DNA breaking-rejoining enzymes"/>
    <property type="match status" value="1"/>
</dbReference>
<dbReference type="Pfam" id="PF02899">
    <property type="entry name" value="Phage_int_SAM_1"/>
    <property type="match status" value="1"/>
</dbReference>
<dbReference type="InterPro" id="IPR010998">
    <property type="entry name" value="Integrase_recombinase_N"/>
</dbReference>
<dbReference type="EMBL" id="CP002194">
    <property type="protein sequence ID" value="AFD28028.1"/>
    <property type="molecule type" value="Genomic_DNA"/>
</dbReference>
<dbReference type="eggNOG" id="COG4974">
    <property type="taxonomic scope" value="Bacteria"/>
</dbReference>
<reference evidence="8 9" key="1">
    <citation type="journal article" date="2012" name="PLoS ONE">
        <title>Genome sequence and transcriptome analysis of the radioresistant bacterium Deinococcus gobiensis: insights into the extreme environmental adaptations.</title>
        <authorList>
            <person name="Yuan M."/>
            <person name="Chen M."/>
            <person name="Zhang W."/>
            <person name="Lu W."/>
            <person name="Wang J."/>
            <person name="Yang M."/>
            <person name="Zhao P."/>
            <person name="Tang R."/>
            <person name="Li X."/>
            <person name="Hao Y."/>
            <person name="Zhou Z."/>
            <person name="Zhan Y."/>
            <person name="Yu H."/>
            <person name="Teng C."/>
            <person name="Yan Y."/>
            <person name="Ping S."/>
            <person name="Wang Y."/>
            <person name="Lin M."/>
        </authorList>
    </citation>
    <scope>NUCLEOTIDE SEQUENCE [LARGE SCALE GENOMIC DNA]</scope>
    <source>
        <strain evidence="9">DSM 21396 / JCM 16679 / CGMCC 1.7299 / I-0</strain>
        <plasmid evidence="8">P3</plasmid>
    </source>
</reference>
<dbReference type="HOGENOM" id="CLU_056533_0_0_0"/>
<dbReference type="AlphaFoldDB" id="H8H3D1"/>
<dbReference type="CDD" id="cd00397">
    <property type="entry name" value="DNA_BRE_C"/>
    <property type="match status" value="1"/>
</dbReference>
<dbReference type="GO" id="GO:0015074">
    <property type="term" value="P:DNA integration"/>
    <property type="evidence" value="ECO:0007669"/>
    <property type="project" value="UniProtKB-KW"/>
</dbReference>
<evidence type="ECO:0000256" key="3">
    <source>
        <dbReference type="ARBA" id="ARBA00023172"/>
    </source>
</evidence>
<dbReference type="InterPro" id="IPR011010">
    <property type="entry name" value="DNA_brk_join_enz"/>
</dbReference>
<keyword evidence="2 4" id="KW-0238">DNA-binding</keyword>
<dbReference type="InterPro" id="IPR004107">
    <property type="entry name" value="Integrase_SAM-like_N"/>
</dbReference>
<keyword evidence="8" id="KW-0614">Plasmid</keyword>
<keyword evidence="1" id="KW-0229">DNA integration</keyword>
<evidence type="ECO:0000259" key="6">
    <source>
        <dbReference type="PROSITE" id="PS51898"/>
    </source>
</evidence>
<dbReference type="GO" id="GO:0003677">
    <property type="term" value="F:DNA binding"/>
    <property type="evidence" value="ECO:0007669"/>
    <property type="project" value="UniProtKB-UniRule"/>
</dbReference>
<feature type="region of interest" description="Disordered" evidence="5">
    <location>
        <begin position="357"/>
        <end position="388"/>
    </location>
</feature>
<dbReference type="PANTHER" id="PTHR30349">
    <property type="entry name" value="PHAGE INTEGRASE-RELATED"/>
    <property type="match status" value="1"/>
</dbReference>
<evidence type="ECO:0000313" key="8">
    <source>
        <dbReference type="EMBL" id="AFD28028.1"/>
    </source>
</evidence>
<sequence>MLTPLSRPEIAARPGALPPFILLDAHGQEIQAISEYLRELTATDCSPATIKSYAYALLSWLRFLTPHTLDWQAAQPVHVRTYVLWLRTADNPARQHRPDRPPAGSYNAKTGKSVLAKGYKPSTINHHLSVISGIYQHLLSLELIRRNPVPQRLRGERRYAHHRPGDPFQRTARNLYRQKQPSRTPRALSDDLWRELLTSLTCHRDRALFCLLISAAPRAQELLDMTMSDLDWGNQRVRLISKGSREPEWVAASSEFFHWLRLYLTELRPLSPLGALWLTTRGTRKPMTYTTLRAVLTRANQKLGTNLSLHDFRHTCAMRLANDPTMTLPDIQRHLRHRDISTTQTYLRARSEEVAKRVQAHHHALSQPHPTPPERSDTSPSWQYDPQDLLLLLGPEAPQ</sequence>
<evidence type="ECO:0000256" key="5">
    <source>
        <dbReference type="SAM" id="MobiDB-lite"/>
    </source>
</evidence>
<evidence type="ECO:0000313" key="9">
    <source>
        <dbReference type="Proteomes" id="UP000007575"/>
    </source>
</evidence>
<gene>
    <name evidence="8" type="ordered locus">DGo_PC0236</name>
</gene>
<keyword evidence="9" id="KW-1185">Reference proteome</keyword>
<organism evidence="8 9">
    <name type="scientific">Deinococcus gobiensis (strain DSM 21396 / JCM 16679 / CGMCC 1.7299 / I-0)</name>
    <dbReference type="NCBI Taxonomy" id="745776"/>
    <lineage>
        <taxon>Bacteria</taxon>
        <taxon>Thermotogati</taxon>
        <taxon>Deinococcota</taxon>
        <taxon>Deinococci</taxon>
        <taxon>Deinococcales</taxon>
        <taxon>Deinococcaceae</taxon>
        <taxon>Deinococcus</taxon>
    </lineage>
</organism>
<dbReference type="InterPro" id="IPR013762">
    <property type="entry name" value="Integrase-like_cat_sf"/>
</dbReference>
<dbReference type="RefSeq" id="WP_014682938.1">
    <property type="nucleotide sequence ID" value="NC_017771.1"/>
</dbReference>
<dbReference type="InterPro" id="IPR002104">
    <property type="entry name" value="Integrase_catalytic"/>
</dbReference>
<evidence type="ECO:0000256" key="1">
    <source>
        <dbReference type="ARBA" id="ARBA00022908"/>
    </source>
</evidence>
<dbReference type="KEGG" id="dgo:DGo_PC0236"/>
<feature type="domain" description="Core-binding (CB)" evidence="7">
    <location>
        <begin position="27"/>
        <end position="139"/>
    </location>
</feature>